<dbReference type="EMBL" id="CP120682">
    <property type="protein sequence ID" value="WKN38194.1"/>
    <property type="molecule type" value="Genomic_DNA"/>
</dbReference>
<sequence>MKLYIKTFLIALVVTFVSCDPDLVDDPPLGATEQTYFSNANEFRSQLTSVYAAIYDDYHFAAPSFTFNGWVTATWLLPGDDLTETNAARTPEELFDGGLNPTNGRIGFVFSSAYKMIGRANVTIEKVRTVDFSTYDGAEEIARMEGEALFLRAYAYYKLFNVFGSVPIVTKRLQSEEETNTPKSPAVEVLTQAINDAREAIESVPESWEDNYLGRITKNAARGLLAKALVFRANYTGDAADYQEALTVFNSITANLVPDYVDNFSSYTENNAESLFEVQAAVPSSGNNNLSLHNDGAWRGVENMSVYRGYMMEFGGRGDFNDASATKFLITNKLLSGFGEDPRIGVFLDPDDGFEGRIFQKYNKPDSVNVLTNFNGGSVNNERVLRYADLKLMAAEAALKTGDLTNAIMHLNDVRTRAREWGLNSGYGDGVIPANYSTAESDPNTIMQWIMDERFVELAGEGQRWWDLKRWHAAGDLDLAGWDGSDDDFSTNLASPVQFDVSKHLLFPLPQAEIERNSAITDNNPGY</sequence>
<evidence type="ECO:0000259" key="8">
    <source>
        <dbReference type="Pfam" id="PF14322"/>
    </source>
</evidence>
<comment type="subcellular location">
    <subcellularLocation>
        <location evidence="1">Cell outer membrane</location>
    </subcellularLocation>
</comment>
<organism evidence="9">
    <name type="scientific">Roseihalotalea indica</name>
    <dbReference type="NCBI Taxonomy" id="2867963"/>
    <lineage>
        <taxon>Bacteria</taxon>
        <taxon>Pseudomonadati</taxon>
        <taxon>Bacteroidota</taxon>
        <taxon>Cytophagia</taxon>
        <taxon>Cytophagales</taxon>
        <taxon>Catalimonadaceae</taxon>
        <taxon>Roseihalotalea</taxon>
    </lineage>
</organism>
<dbReference type="CDD" id="cd08977">
    <property type="entry name" value="SusD"/>
    <property type="match status" value="1"/>
</dbReference>
<feature type="domain" description="SusD-like N-terminal" evidence="8">
    <location>
        <begin position="99"/>
        <end position="227"/>
    </location>
</feature>
<feature type="signal peptide" evidence="6">
    <location>
        <begin position="1"/>
        <end position="19"/>
    </location>
</feature>
<dbReference type="InterPro" id="IPR011990">
    <property type="entry name" value="TPR-like_helical_dom_sf"/>
</dbReference>
<dbReference type="InterPro" id="IPR012944">
    <property type="entry name" value="SusD_RagB_dom"/>
</dbReference>
<reference evidence="9" key="2">
    <citation type="journal article" date="2024" name="Antonie Van Leeuwenhoek">
        <title>Roseihalotalea indica gen. nov., sp. nov., a halophilic Bacteroidetes from mesopelagic Southwest Indian Ocean with higher carbohydrate metabolic potential.</title>
        <authorList>
            <person name="Chen B."/>
            <person name="Zhang M."/>
            <person name="Lin D."/>
            <person name="Ye J."/>
            <person name="Tang K."/>
        </authorList>
    </citation>
    <scope>NUCLEOTIDE SEQUENCE</scope>
    <source>
        <strain evidence="9">TK19036</strain>
    </source>
</reference>
<comment type="similarity">
    <text evidence="2">Belongs to the SusD family.</text>
</comment>
<dbReference type="AlphaFoldDB" id="A0AA49GQS2"/>
<evidence type="ECO:0000313" key="9">
    <source>
        <dbReference type="EMBL" id="WKN38194.1"/>
    </source>
</evidence>
<keyword evidence="4" id="KW-0472">Membrane</keyword>
<dbReference type="Pfam" id="PF07980">
    <property type="entry name" value="SusD_RagB"/>
    <property type="match status" value="1"/>
</dbReference>
<name>A0AA49GQS2_9BACT</name>
<accession>A0AA49GQS2</accession>
<protein>
    <submittedName>
        <fullName evidence="9">RagB/SusD family nutrient uptake outer membrane protein</fullName>
    </submittedName>
</protein>
<evidence type="ECO:0000256" key="3">
    <source>
        <dbReference type="ARBA" id="ARBA00022729"/>
    </source>
</evidence>
<dbReference type="PROSITE" id="PS51257">
    <property type="entry name" value="PROKAR_LIPOPROTEIN"/>
    <property type="match status" value="1"/>
</dbReference>
<feature type="domain" description="RagB/SusD" evidence="7">
    <location>
        <begin position="359"/>
        <end position="527"/>
    </location>
</feature>
<dbReference type="InterPro" id="IPR033985">
    <property type="entry name" value="SusD-like_N"/>
</dbReference>
<keyword evidence="5" id="KW-0998">Cell outer membrane</keyword>
<evidence type="ECO:0000256" key="1">
    <source>
        <dbReference type="ARBA" id="ARBA00004442"/>
    </source>
</evidence>
<evidence type="ECO:0000256" key="5">
    <source>
        <dbReference type="ARBA" id="ARBA00023237"/>
    </source>
</evidence>
<dbReference type="Pfam" id="PF14322">
    <property type="entry name" value="SusD-like_3"/>
    <property type="match status" value="1"/>
</dbReference>
<feature type="chain" id="PRO_5041351457" evidence="6">
    <location>
        <begin position="20"/>
        <end position="527"/>
    </location>
</feature>
<evidence type="ECO:0000256" key="4">
    <source>
        <dbReference type="ARBA" id="ARBA00023136"/>
    </source>
</evidence>
<keyword evidence="3 6" id="KW-0732">Signal</keyword>
<gene>
    <name evidence="9" type="ORF">K4G66_05710</name>
</gene>
<evidence type="ECO:0000259" key="7">
    <source>
        <dbReference type="Pfam" id="PF07980"/>
    </source>
</evidence>
<dbReference type="Gene3D" id="1.25.40.390">
    <property type="match status" value="1"/>
</dbReference>
<proteinExistence type="inferred from homology"/>
<evidence type="ECO:0000256" key="6">
    <source>
        <dbReference type="SAM" id="SignalP"/>
    </source>
</evidence>
<reference evidence="9" key="1">
    <citation type="journal article" date="2023" name="Comput. Struct. Biotechnol. J.">
        <title>Discovery of a novel marine Bacteroidetes with a rich repertoire of carbohydrate-active enzymes.</title>
        <authorList>
            <person name="Chen B."/>
            <person name="Liu G."/>
            <person name="Chen Q."/>
            <person name="Wang H."/>
            <person name="Liu L."/>
            <person name="Tang K."/>
        </authorList>
    </citation>
    <scope>NUCLEOTIDE SEQUENCE</scope>
    <source>
        <strain evidence="9">TK19036</strain>
    </source>
</reference>
<evidence type="ECO:0000256" key="2">
    <source>
        <dbReference type="ARBA" id="ARBA00006275"/>
    </source>
</evidence>
<dbReference type="GO" id="GO:0009279">
    <property type="term" value="C:cell outer membrane"/>
    <property type="evidence" value="ECO:0007669"/>
    <property type="project" value="UniProtKB-SubCell"/>
</dbReference>
<dbReference type="SUPFAM" id="SSF48452">
    <property type="entry name" value="TPR-like"/>
    <property type="match status" value="1"/>
</dbReference>